<dbReference type="Proteomes" id="UP001321542">
    <property type="component" value="Chromosome"/>
</dbReference>
<organism evidence="2 3">
    <name type="scientific">Streptomyces graminofaciens</name>
    <dbReference type="NCBI Taxonomy" id="68212"/>
    <lineage>
        <taxon>Bacteria</taxon>
        <taxon>Bacillati</taxon>
        <taxon>Actinomycetota</taxon>
        <taxon>Actinomycetes</taxon>
        <taxon>Kitasatosporales</taxon>
        <taxon>Streptomycetaceae</taxon>
        <taxon>Streptomyces</taxon>
    </lineage>
</organism>
<dbReference type="RefSeq" id="WP_286258239.1">
    <property type="nucleotide sequence ID" value="NZ_AP018448.1"/>
</dbReference>
<reference evidence="2 3" key="2">
    <citation type="journal article" date="2023" name="ChemBioChem">
        <title>Acyltransferase Domain Exchange between Two Independent Type I Polyketide Synthases in the Same Producer Strain of Macrolide Antibiotics.</title>
        <authorList>
            <person name="Kudo F."/>
            <person name="Kishikawa K."/>
            <person name="Tsuboi K."/>
            <person name="Kido T."/>
            <person name="Usui T."/>
            <person name="Hashimoto J."/>
            <person name="Shin-Ya K."/>
            <person name="Miyanaga A."/>
            <person name="Eguchi T."/>
        </authorList>
    </citation>
    <scope>NUCLEOTIDE SEQUENCE [LARGE SCALE GENOMIC DNA]</scope>
    <source>
        <strain evidence="2 3">A-8890</strain>
    </source>
</reference>
<keyword evidence="3" id="KW-1185">Reference proteome</keyword>
<protein>
    <submittedName>
        <fullName evidence="2">Uncharacterized protein</fullName>
    </submittedName>
</protein>
<accession>A0ABM7FNC8</accession>
<evidence type="ECO:0000313" key="2">
    <source>
        <dbReference type="EMBL" id="BBC37863.1"/>
    </source>
</evidence>
<evidence type="ECO:0000313" key="3">
    <source>
        <dbReference type="Proteomes" id="UP001321542"/>
    </source>
</evidence>
<evidence type="ECO:0000256" key="1">
    <source>
        <dbReference type="SAM" id="MobiDB-lite"/>
    </source>
</evidence>
<gene>
    <name evidence="2" type="ORF">SGFS_091570</name>
</gene>
<sequence>MIEPPGDTLAPEKWVPNQPGSAPREPDGIIMQGVRKAYWSKLSAVERNRAPASDWDLPADLAPDLAFVTPDHPDVRRTLRLWQRAMQVYAPRHGIHDQPSRGGSQLGWLQLADQCGERWKKKGCPLDLEESVPRAMIERLAAQVRIPAQLFVPQTLFGWLLAWRVFEPDREAARQGMYCDLASTTDWGRYVRGELEDWHAIAIAEIRAAQRQLSLTAAVRHILMAQKSSVMARHRGRCITGYPELGVPVLRAETPFYASVNAVICEWYALDMGLPTLADRACVSQAGRAYFSISKMVNDIHDLAIDTYTGDVGNGARLYGDGRHGADTLVTWLVGLQHLLPTVATKVADHTLTRDDRTLLAGCAGVSYTFWGHRSDLWATVSRMAQHGHGWGSLRERECRACQAAPRCGPCFYRDAEDCPHVPRTTLTGTEADAKEIVNTALTLTGAVDVIAPDVAARAVTRLAKYSPTALGWHADRKQIDPGTTAVAALTQGIYALAAECPEDDLDTLTNLARTAWWHVLPAFDRPEELTLDIYMYSTAAHPHITLTFGSHIANIVSRQ</sequence>
<name>A0ABM7FNC8_9ACTN</name>
<reference evidence="2 3" key="1">
    <citation type="journal article" date="2010" name="ChemBioChem">
        <title>Cloning and characterization of the biosynthetic gene cluster of 16-membered macrolide antibiotic FD-891: involvement of a dual functional cytochrome P450 monooxygenase catalyzing epoxidation and hydroxylation.</title>
        <authorList>
            <person name="Kudo F."/>
            <person name="Motegi A."/>
            <person name="Mizoue K."/>
            <person name="Eguchi T."/>
        </authorList>
    </citation>
    <scope>NUCLEOTIDE SEQUENCE [LARGE SCALE GENOMIC DNA]</scope>
    <source>
        <strain evidence="2 3">A-8890</strain>
    </source>
</reference>
<dbReference type="EMBL" id="AP018448">
    <property type="protein sequence ID" value="BBC37863.1"/>
    <property type="molecule type" value="Genomic_DNA"/>
</dbReference>
<feature type="region of interest" description="Disordered" evidence="1">
    <location>
        <begin position="1"/>
        <end position="27"/>
    </location>
</feature>
<proteinExistence type="predicted"/>